<dbReference type="AlphaFoldDB" id="A0A934VND7"/>
<reference evidence="1" key="1">
    <citation type="submission" date="2021-01" db="EMBL/GenBank/DDBJ databases">
        <title>Modified the classification status of verrucomicrobia.</title>
        <authorList>
            <person name="Feng X."/>
        </authorList>
    </citation>
    <scope>NUCLEOTIDE SEQUENCE</scope>
    <source>
        <strain evidence="1">KCTC 12986</strain>
    </source>
</reference>
<keyword evidence="2" id="KW-1185">Reference proteome</keyword>
<sequence>MSKTTTNALEELASQFATTERLALKCPDLKAQLFAQPCTLEDNLRLVSISEEKDPTARANGMARFLVDKVETEEGERAFRNCMNKPAVEVLRTMVKPSLLFGLFSQIAGSANTAATEELAGK</sequence>
<gene>
    <name evidence="1" type="ORF">JIN78_13125</name>
</gene>
<proteinExistence type="predicted"/>
<name>A0A934VND7_9BACT</name>
<accession>A0A934VND7</accession>
<dbReference type="Proteomes" id="UP000604083">
    <property type="component" value="Unassembled WGS sequence"/>
</dbReference>
<evidence type="ECO:0000313" key="2">
    <source>
        <dbReference type="Proteomes" id="UP000604083"/>
    </source>
</evidence>
<protein>
    <submittedName>
        <fullName evidence="1">Uncharacterized protein</fullName>
    </submittedName>
</protein>
<dbReference type="RefSeq" id="WP_200392440.1">
    <property type="nucleotide sequence ID" value="NZ_JAENIO010000038.1"/>
</dbReference>
<comment type="caution">
    <text evidence="1">The sequence shown here is derived from an EMBL/GenBank/DDBJ whole genome shotgun (WGS) entry which is preliminary data.</text>
</comment>
<dbReference type="EMBL" id="JAENIO010000038">
    <property type="protein sequence ID" value="MBK1835006.1"/>
    <property type="molecule type" value="Genomic_DNA"/>
</dbReference>
<evidence type="ECO:0000313" key="1">
    <source>
        <dbReference type="EMBL" id="MBK1835006.1"/>
    </source>
</evidence>
<organism evidence="1 2">
    <name type="scientific">Roseibacillus ishigakijimensis</name>
    <dbReference type="NCBI Taxonomy" id="454146"/>
    <lineage>
        <taxon>Bacteria</taxon>
        <taxon>Pseudomonadati</taxon>
        <taxon>Verrucomicrobiota</taxon>
        <taxon>Verrucomicrobiia</taxon>
        <taxon>Verrucomicrobiales</taxon>
        <taxon>Verrucomicrobiaceae</taxon>
        <taxon>Roseibacillus</taxon>
    </lineage>
</organism>